<protein>
    <submittedName>
        <fullName evidence="1">DUF1292 domain-containing protein</fullName>
    </submittedName>
</protein>
<comment type="caution">
    <text evidence="1">The sequence shown here is derived from an EMBL/GenBank/DDBJ whole genome shotgun (WGS) entry which is preliminary data.</text>
</comment>
<evidence type="ECO:0000313" key="1">
    <source>
        <dbReference type="EMBL" id="MBC5681170.1"/>
    </source>
</evidence>
<sequence>MEKINFVTDDNEEVEFYIIEETRVNGYNYILVTDSQDEDDEEAEAYILKDVSDSADPEAAYEFVEDDEELEGVSKIFAELLEDIDIE</sequence>
<dbReference type="InterPro" id="IPR009711">
    <property type="entry name" value="UPF0473"/>
</dbReference>
<dbReference type="Proteomes" id="UP000628463">
    <property type="component" value="Unassembled WGS sequence"/>
</dbReference>
<gene>
    <name evidence="1" type="ORF">H8S01_09375</name>
</gene>
<keyword evidence="2" id="KW-1185">Reference proteome</keyword>
<dbReference type="EMBL" id="JACOPD010000006">
    <property type="protein sequence ID" value="MBC5681170.1"/>
    <property type="molecule type" value="Genomic_DNA"/>
</dbReference>
<proteinExistence type="predicted"/>
<accession>A0ABR7G150</accession>
<reference evidence="1 2" key="1">
    <citation type="submission" date="2020-08" db="EMBL/GenBank/DDBJ databases">
        <title>Genome public.</title>
        <authorList>
            <person name="Liu C."/>
            <person name="Sun Q."/>
        </authorList>
    </citation>
    <scope>NUCLEOTIDE SEQUENCE [LARGE SCALE GENOMIC DNA]</scope>
    <source>
        <strain evidence="1 2">NSJ-43</strain>
    </source>
</reference>
<organism evidence="1 2">
    <name type="scientific">Lachnospira hominis</name>
    <name type="common">ex Liu et al. 2021</name>
    <dbReference type="NCBI Taxonomy" id="2763051"/>
    <lineage>
        <taxon>Bacteria</taxon>
        <taxon>Bacillati</taxon>
        <taxon>Bacillota</taxon>
        <taxon>Clostridia</taxon>
        <taxon>Lachnospirales</taxon>
        <taxon>Lachnospiraceae</taxon>
        <taxon>Lachnospira</taxon>
    </lineage>
</organism>
<evidence type="ECO:0000313" key="2">
    <source>
        <dbReference type="Proteomes" id="UP000628463"/>
    </source>
</evidence>
<dbReference type="RefSeq" id="WP_021866081.1">
    <property type="nucleotide sequence ID" value="NZ_JACOPD010000006.1"/>
</dbReference>
<dbReference type="Pfam" id="PF06949">
    <property type="entry name" value="DUF1292"/>
    <property type="match status" value="1"/>
</dbReference>
<name>A0ABR7G150_9FIRM</name>